<evidence type="ECO:0000313" key="10">
    <source>
        <dbReference type="Proteomes" id="UP000077521"/>
    </source>
</evidence>
<organism evidence="9 10">
    <name type="scientific">Tilletia indica</name>
    <dbReference type="NCBI Taxonomy" id="43049"/>
    <lineage>
        <taxon>Eukaryota</taxon>
        <taxon>Fungi</taxon>
        <taxon>Dikarya</taxon>
        <taxon>Basidiomycota</taxon>
        <taxon>Ustilaginomycotina</taxon>
        <taxon>Exobasidiomycetes</taxon>
        <taxon>Tilletiales</taxon>
        <taxon>Tilletiaceae</taxon>
        <taxon>Tilletia</taxon>
    </lineage>
</organism>
<keyword evidence="10" id="KW-1185">Reference proteome</keyword>
<dbReference type="Proteomes" id="UP000077521">
    <property type="component" value="Unassembled WGS sequence"/>
</dbReference>
<reference evidence="9" key="2">
    <citation type="journal article" date="2019" name="IMA Fungus">
        <title>Genome sequencing and comparison of five Tilletia species to identify candidate genes for the detection of regulated species infecting wheat.</title>
        <authorList>
            <person name="Nguyen H.D.T."/>
            <person name="Sultana T."/>
            <person name="Kesanakurti P."/>
            <person name="Hambleton S."/>
        </authorList>
    </citation>
    <scope>NUCLEOTIDE SEQUENCE</scope>
    <source>
        <strain evidence="9">DAOMC 236416</strain>
    </source>
</reference>
<dbReference type="EMBL" id="LWDF02000102">
    <property type="protein sequence ID" value="KAE8257630.1"/>
    <property type="molecule type" value="Genomic_DNA"/>
</dbReference>
<sequence length="1006" mass="107470">MSVSTTRARAPLGSANGALSSNGLSSPALFSSSSHAPPTSSTTYGTGKRTASKTMAGRMKAKSNRVASENVEVGGSSIATTTKAGKKRAFDLDDDRVEKDNQVAVAPKAADVTTAKSRSRTVKQTANKIGKDAEVETADDEEQGTSLRDYVGQIRACFTDRTTHFDAMVDHIGYNWLENAKAHAEDIFLNNKEGKNPEGIATHDLLKTPSRARAQPIPASSAGGLSPVPLVFQKVEKKKQEAERKKKEEAERARKEEEEAAEAQAQAEAEEQRRKEAEAEAEALAAAEAARIAEEQAAAERAEAERAAAEKAAAEEAAAERALAKQAAAERAAAEKAAAQKVLAEQAAAEKAAAEKAALELAERTRKEKEEADRRKREEVEKKKKKEELEKKKKEELEKKKKEELEKKKKEEAEKKKKEEAEKKKKEEAAEKRKLEAERKKKVEAERKKKEEQEAAETRRKEKERLEAEAAAAKAAEEKAAAEEAERLRLEAETRAQEEEAARIAAAQAQAEAEANAEDADNEDEQEESGDDEEEYSDAHGGSVSADEDDGIKEGQLEDEAMPEELLLPSASEMAVADAVGGSTGSSRLMPAAGSSQSQHRTSSVLIPGQSKPAKWTGPTSANLAPTDSSAWKRLNFFGFGNAAAGTSKIKKATSPLKKLANVASASGSRTGPENGTTSAAAAAAAAAAKKRKVSPTIQKVTVVASERSMPPPSAPASPVRKGAAAIFASTSSKLSAIPRTKSKMVVASGTNGQISTVQPKVGGPSSVNDTAGRKISVNGNGPFSQQNDFQQKAAPTKSNMGSVSSLKSVASNGTAGSSAAGKGKGKDSVAGAVPQRMSSLVSANGRPTPSKNQEQQQQARKNSVPKTPMIRTLAKRRRYNDPNLEDADVSLPDIQSEYSDSEDEMTQRKRKREAEWMRGDGLQAALQAQLRFNADDLFGDFDPNSPPDLNRMMPPPNGQRPRHIPRSSSANWNGPEQLMAYSMERHAAAAAASAGPSRPSTSTRN</sequence>
<feature type="compositionally biased region" description="Low complexity" evidence="7">
    <location>
        <begin position="503"/>
        <end position="514"/>
    </location>
</feature>
<accession>A0A177TIS4</accession>
<keyword evidence="5" id="KW-0206">Cytoskeleton</keyword>
<evidence type="ECO:0000259" key="8">
    <source>
        <dbReference type="Pfam" id="PF03941"/>
    </source>
</evidence>
<feature type="compositionally biased region" description="Polar residues" evidence="7">
    <location>
        <begin position="618"/>
        <end position="627"/>
    </location>
</feature>
<evidence type="ECO:0000256" key="1">
    <source>
        <dbReference type="ARBA" id="ARBA00004123"/>
    </source>
</evidence>
<feature type="compositionally biased region" description="Polar residues" evidence="7">
    <location>
        <begin position="837"/>
        <end position="866"/>
    </location>
</feature>
<feature type="compositionally biased region" description="Low complexity" evidence="7">
    <location>
        <begin position="809"/>
        <end position="822"/>
    </location>
</feature>
<gene>
    <name evidence="9" type="ORF">A4X13_0g2236</name>
</gene>
<feature type="region of interest" description="Disordered" evidence="7">
    <location>
        <begin position="749"/>
        <end position="914"/>
    </location>
</feature>
<feature type="compositionally biased region" description="Basic and acidic residues" evidence="7">
    <location>
        <begin position="291"/>
        <end position="323"/>
    </location>
</feature>
<dbReference type="InterPro" id="IPR005635">
    <property type="entry name" value="Inner_centromere_prot_ARK-bd"/>
</dbReference>
<reference evidence="9" key="1">
    <citation type="submission" date="2016-04" db="EMBL/GenBank/DDBJ databases">
        <authorList>
            <person name="Nguyen H.D."/>
            <person name="Samba Siva P."/>
            <person name="Cullis J."/>
            <person name="Levesque C.A."/>
            <person name="Hambleton S."/>
        </authorList>
    </citation>
    <scope>NUCLEOTIDE SEQUENCE</scope>
    <source>
        <strain evidence="9">DAOMC 236416</strain>
    </source>
</reference>
<evidence type="ECO:0000256" key="7">
    <source>
        <dbReference type="SAM" id="MobiDB-lite"/>
    </source>
</evidence>
<comment type="subcellular location">
    <subcellularLocation>
        <location evidence="2">Cytoplasm</location>
        <location evidence="2">Cytoskeleton</location>
        <location evidence="2">Spindle</location>
    </subcellularLocation>
    <subcellularLocation>
        <location evidence="1">Nucleus</location>
    </subcellularLocation>
</comment>
<feature type="compositionally biased region" description="Polar residues" evidence="7">
    <location>
        <begin position="594"/>
        <end position="605"/>
    </location>
</feature>
<keyword evidence="4" id="KW-0963">Cytoplasm</keyword>
<feature type="compositionally biased region" description="Polar residues" evidence="7">
    <location>
        <begin position="778"/>
        <end position="791"/>
    </location>
</feature>
<name>A0A177TIS4_9BASI</name>
<feature type="region of interest" description="Disordered" evidence="7">
    <location>
        <begin position="1"/>
        <end position="71"/>
    </location>
</feature>
<dbReference type="AlphaFoldDB" id="A0A177TIS4"/>
<dbReference type="GO" id="GO:0005819">
    <property type="term" value="C:spindle"/>
    <property type="evidence" value="ECO:0007669"/>
    <property type="project" value="UniProtKB-SubCell"/>
</dbReference>
<feature type="region of interest" description="Disordered" evidence="7">
    <location>
        <begin position="237"/>
        <end position="627"/>
    </location>
</feature>
<evidence type="ECO:0000256" key="6">
    <source>
        <dbReference type="ARBA" id="ARBA00023242"/>
    </source>
</evidence>
<dbReference type="GO" id="GO:0005634">
    <property type="term" value="C:nucleus"/>
    <property type="evidence" value="ECO:0007669"/>
    <property type="project" value="UniProtKB-SubCell"/>
</dbReference>
<comment type="similarity">
    <text evidence="3">Belongs to the INCENP family.</text>
</comment>
<evidence type="ECO:0000256" key="3">
    <source>
        <dbReference type="ARBA" id="ARBA00010042"/>
    </source>
</evidence>
<evidence type="ECO:0000256" key="2">
    <source>
        <dbReference type="ARBA" id="ARBA00004186"/>
    </source>
</evidence>
<evidence type="ECO:0000256" key="4">
    <source>
        <dbReference type="ARBA" id="ARBA00022490"/>
    </source>
</evidence>
<proteinExistence type="inferred from homology"/>
<feature type="compositionally biased region" description="Basic and acidic residues" evidence="7">
    <location>
        <begin position="475"/>
        <end position="502"/>
    </location>
</feature>
<feature type="compositionally biased region" description="Basic and acidic residues" evidence="7">
    <location>
        <begin position="352"/>
        <end position="468"/>
    </location>
</feature>
<feature type="compositionally biased region" description="Polar residues" evidence="7">
    <location>
        <begin position="797"/>
        <end position="808"/>
    </location>
</feature>
<dbReference type="Pfam" id="PF03941">
    <property type="entry name" value="INCENP_ARK-bind"/>
    <property type="match status" value="1"/>
</dbReference>
<feature type="domain" description="Inner centromere protein ARK-binding" evidence="8">
    <location>
        <begin position="895"/>
        <end position="951"/>
    </location>
</feature>
<feature type="compositionally biased region" description="Low complexity" evidence="7">
    <location>
        <begin position="324"/>
        <end position="351"/>
    </location>
</feature>
<feature type="compositionally biased region" description="Acidic residues" evidence="7">
    <location>
        <begin position="546"/>
        <end position="563"/>
    </location>
</feature>
<feature type="compositionally biased region" description="Basic and acidic residues" evidence="7">
    <location>
        <begin position="237"/>
        <end position="257"/>
    </location>
</feature>
<feature type="region of interest" description="Disordered" evidence="7">
    <location>
        <begin position="938"/>
        <end position="1006"/>
    </location>
</feature>
<feature type="compositionally biased region" description="Low complexity" evidence="7">
    <location>
        <begin position="989"/>
        <end position="1006"/>
    </location>
</feature>
<feature type="compositionally biased region" description="Acidic residues" evidence="7">
    <location>
        <begin position="515"/>
        <end position="536"/>
    </location>
</feature>
<feature type="compositionally biased region" description="Low complexity" evidence="7">
    <location>
        <begin position="20"/>
        <end position="43"/>
    </location>
</feature>
<comment type="caution">
    <text evidence="9">The sequence shown here is derived from an EMBL/GenBank/DDBJ whole genome shotgun (WGS) entry which is preliminary data.</text>
</comment>
<evidence type="ECO:0000256" key="5">
    <source>
        <dbReference type="ARBA" id="ARBA00023212"/>
    </source>
</evidence>
<keyword evidence="6" id="KW-0539">Nucleus</keyword>
<feature type="compositionally biased region" description="Polar residues" evidence="7">
    <location>
        <begin position="749"/>
        <end position="759"/>
    </location>
</feature>
<evidence type="ECO:0000313" key="9">
    <source>
        <dbReference type="EMBL" id="KAE8257630.1"/>
    </source>
</evidence>
<protein>
    <recommendedName>
        <fullName evidence="8">Inner centromere protein ARK-binding domain-containing protein</fullName>
    </recommendedName>
</protein>